<protein>
    <submittedName>
        <fullName evidence="4">DUF2062 domain-containing protein</fullName>
    </submittedName>
</protein>
<keyword evidence="2" id="KW-1133">Transmembrane helix</keyword>
<evidence type="ECO:0000313" key="5">
    <source>
        <dbReference type="Proteomes" id="UP001302249"/>
    </source>
</evidence>
<proteinExistence type="predicted"/>
<feature type="region of interest" description="Disordered" evidence="1">
    <location>
        <begin position="1"/>
        <end position="21"/>
    </location>
</feature>
<evidence type="ECO:0000256" key="1">
    <source>
        <dbReference type="SAM" id="MobiDB-lite"/>
    </source>
</evidence>
<feature type="transmembrane region" description="Helical" evidence="2">
    <location>
        <begin position="169"/>
        <end position="194"/>
    </location>
</feature>
<keyword evidence="5" id="KW-1185">Reference proteome</keyword>
<reference evidence="4 5" key="1">
    <citation type="submission" date="2023-09" db="EMBL/GenBank/DDBJ databases">
        <authorList>
            <person name="Rey-Velasco X."/>
        </authorList>
    </citation>
    <scope>NUCLEOTIDE SEQUENCE [LARGE SCALE GENOMIC DNA]</scope>
    <source>
        <strain evidence="4 5">W311</strain>
    </source>
</reference>
<feature type="domain" description="DUF2062" evidence="3">
    <location>
        <begin position="52"/>
        <end position="200"/>
    </location>
</feature>
<sequence length="207" mass="22683">MTSARPSRNGTGSASSSGSSKIPADRALWLRGVGWIRRNLPRREQFEKNRWLRPVAHRVLAPALWRFTRRSVPRGVALGMATGILAPVAQIVLSAFLALPFRANIPTAALTTFITNPFTTPAIWLLAYWLGGWVLHFDAAVPGHPISAKVGAHMGWLHWLLAEAGPATIVGLILLAAIGAVIGHVAATIGWRLWIARKWRRRHHGKS</sequence>
<dbReference type="PANTHER" id="PTHR40547:SF1">
    <property type="entry name" value="SLL0298 PROTEIN"/>
    <property type="match status" value="1"/>
</dbReference>
<gene>
    <name evidence="4" type="ORF">RPR59_10460</name>
</gene>
<name>A0ABZ0B6K1_9SPHN</name>
<accession>A0ABZ0B6K1</accession>
<evidence type="ECO:0000256" key="2">
    <source>
        <dbReference type="SAM" id="Phobius"/>
    </source>
</evidence>
<dbReference type="RefSeq" id="WP_313913765.1">
    <property type="nucleotide sequence ID" value="NZ_CP135076.1"/>
</dbReference>
<dbReference type="PANTHER" id="PTHR40547">
    <property type="entry name" value="SLL0298 PROTEIN"/>
    <property type="match status" value="1"/>
</dbReference>
<dbReference type="Proteomes" id="UP001302249">
    <property type="component" value="Chromosome"/>
</dbReference>
<feature type="compositionally biased region" description="Low complexity" evidence="1">
    <location>
        <begin position="7"/>
        <end position="20"/>
    </location>
</feature>
<keyword evidence="2" id="KW-0812">Transmembrane</keyword>
<keyword evidence="2" id="KW-0472">Membrane</keyword>
<feature type="transmembrane region" description="Helical" evidence="2">
    <location>
        <begin position="76"/>
        <end position="99"/>
    </location>
</feature>
<dbReference type="InterPro" id="IPR018639">
    <property type="entry name" value="DUF2062"/>
</dbReference>
<evidence type="ECO:0000259" key="3">
    <source>
        <dbReference type="Pfam" id="PF09835"/>
    </source>
</evidence>
<dbReference type="EMBL" id="CP135076">
    <property type="protein sequence ID" value="WNO52878.1"/>
    <property type="molecule type" value="Genomic_DNA"/>
</dbReference>
<evidence type="ECO:0000313" key="4">
    <source>
        <dbReference type="EMBL" id="WNO52878.1"/>
    </source>
</evidence>
<dbReference type="Pfam" id="PF09835">
    <property type="entry name" value="DUF2062"/>
    <property type="match status" value="1"/>
</dbReference>
<organism evidence="4 5">
    <name type="scientific">Stakelama saccharophila</name>
    <dbReference type="NCBI Taxonomy" id="3075605"/>
    <lineage>
        <taxon>Bacteria</taxon>
        <taxon>Pseudomonadati</taxon>
        <taxon>Pseudomonadota</taxon>
        <taxon>Alphaproteobacteria</taxon>
        <taxon>Sphingomonadales</taxon>
        <taxon>Sphingomonadaceae</taxon>
        <taxon>Stakelama</taxon>
    </lineage>
</organism>